<dbReference type="PANTHER" id="PTHR11022">
    <property type="entry name" value="PEPTIDOGLYCAN RECOGNITION PROTEIN"/>
    <property type="match status" value="1"/>
</dbReference>
<dbReference type="SUPFAM" id="SSF55846">
    <property type="entry name" value="N-acetylmuramoyl-L-alanine amidase-like"/>
    <property type="match status" value="1"/>
</dbReference>
<sequence length="208" mass="22454">MAMFDIAPGLRFCARAAWGADPRLPRLGAPVPRTARTHVFVHHSTLGERDATPALWETEAGIFAAMRTLQRCRPDLGLDVPYSFVAFLAAPNDGLYICEGRGEDRSGAHTVGHNSAAIGIAFAGDFENRPPAPDAIARRMPALSRFLGWLRHECAHPGYAAPAPMELLDSRHPAGRAVWFHSDVKATACPGRHLKPHLEGVIFAPPGG</sequence>
<feature type="domain" description="Peptidoglycan recognition protein family" evidence="2">
    <location>
        <begin position="10"/>
        <end position="160"/>
    </location>
</feature>
<dbReference type="Proteomes" id="UP001596977">
    <property type="component" value="Unassembled WGS sequence"/>
</dbReference>
<dbReference type="CDD" id="cd06583">
    <property type="entry name" value="PGRP"/>
    <property type="match status" value="1"/>
</dbReference>
<dbReference type="PANTHER" id="PTHR11022:SF41">
    <property type="entry name" value="PEPTIDOGLYCAN-RECOGNITION PROTEIN LC-RELATED"/>
    <property type="match status" value="1"/>
</dbReference>
<evidence type="ECO:0000256" key="1">
    <source>
        <dbReference type="ARBA" id="ARBA00007553"/>
    </source>
</evidence>
<dbReference type="EMBL" id="JBHTJG010000003">
    <property type="protein sequence ID" value="MFD0946220.1"/>
    <property type="molecule type" value="Genomic_DNA"/>
</dbReference>
<gene>
    <name evidence="3" type="ORF">ACFQ1E_07730</name>
</gene>
<evidence type="ECO:0000259" key="2">
    <source>
        <dbReference type="SMART" id="SM00701"/>
    </source>
</evidence>
<comment type="caution">
    <text evidence="3">The sequence shown here is derived from an EMBL/GenBank/DDBJ whole genome shotgun (WGS) entry which is preliminary data.</text>
</comment>
<dbReference type="InterPro" id="IPR002502">
    <property type="entry name" value="Amidase_domain"/>
</dbReference>
<dbReference type="SMART" id="SM00701">
    <property type="entry name" value="PGRP"/>
    <property type="match status" value="1"/>
</dbReference>
<dbReference type="Gene3D" id="3.40.80.10">
    <property type="entry name" value="Peptidoglycan recognition protein-like"/>
    <property type="match status" value="1"/>
</dbReference>
<dbReference type="InterPro" id="IPR036505">
    <property type="entry name" value="Amidase/PGRP_sf"/>
</dbReference>
<comment type="similarity">
    <text evidence="1">Belongs to the N-acetylmuramoyl-L-alanine amidase 2 family.</text>
</comment>
<dbReference type="RefSeq" id="WP_264943593.1">
    <property type="nucleotide sequence ID" value="NZ_JAPDRA010000003.1"/>
</dbReference>
<reference evidence="4" key="1">
    <citation type="journal article" date="2019" name="Int. J. Syst. Evol. Microbiol.">
        <title>The Global Catalogue of Microorganisms (GCM) 10K type strain sequencing project: providing services to taxonomists for standard genome sequencing and annotation.</title>
        <authorList>
            <consortium name="The Broad Institute Genomics Platform"/>
            <consortium name="The Broad Institute Genome Sequencing Center for Infectious Disease"/>
            <person name="Wu L."/>
            <person name="Ma J."/>
        </authorList>
    </citation>
    <scope>NUCLEOTIDE SEQUENCE [LARGE SCALE GENOMIC DNA]</scope>
    <source>
        <strain evidence="4">CCUG 62982</strain>
    </source>
</reference>
<keyword evidence="4" id="KW-1185">Reference proteome</keyword>
<evidence type="ECO:0000313" key="4">
    <source>
        <dbReference type="Proteomes" id="UP001596977"/>
    </source>
</evidence>
<organism evidence="3 4">
    <name type="scientific">Sphingomonas canadensis</name>
    <dbReference type="NCBI Taxonomy" id="1219257"/>
    <lineage>
        <taxon>Bacteria</taxon>
        <taxon>Pseudomonadati</taxon>
        <taxon>Pseudomonadota</taxon>
        <taxon>Alphaproteobacteria</taxon>
        <taxon>Sphingomonadales</taxon>
        <taxon>Sphingomonadaceae</taxon>
        <taxon>Sphingomonas</taxon>
    </lineage>
</organism>
<protein>
    <submittedName>
        <fullName evidence="3">N-acetylmuramoyl-L-alanine amidase</fullName>
    </submittedName>
</protein>
<evidence type="ECO:0000313" key="3">
    <source>
        <dbReference type="EMBL" id="MFD0946220.1"/>
    </source>
</evidence>
<proteinExistence type="inferred from homology"/>
<name>A0ABW3H438_9SPHN</name>
<dbReference type="InterPro" id="IPR015510">
    <property type="entry name" value="PGRP"/>
</dbReference>
<accession>A0ABW3H438</accession>
<dbReference type="InterPro" id="IPR006619">
    <property type="entry name" value="PGRP_domain_met/bac"/>
</dbReference>